<dbReference type="AlphaFoldDB" id="A0A1N7H8W2"/>
<proteinExistence type="predicted"/>
<dbReference type="OrthoDB" id="330911at2157"/>
<protein>
    <submittedName>
        <fullName evidence="2">Uncharacterized protein</fullName>
    </submittedName>
</protein>
<gene>
    <name evidence="2" type="ORF">SAMN05421752_1341</name>
</gene>
<evidence type="ECO:0000256" key="1">
    <source>
        <dbReference type="SAM" id="MobiDB-lite"/>
    </source>
</evidence>
<evidence type="ECO:0000313" key="3">
    <source>
        <dbReference type="Proteomes" id="UP000185936"/>
    </source>
</evidence>
<reference evidence="3" key="1">
    <citation type="submission" date="2017-01" db="EMBL/GenBank/DDBJ databases">
        <authorList>
            <person name="Varghese N."/>
            <person name="Submissions S."/>
        </authorList>
    </citation>
    <scope>NUCLEOTIDE SEQUENCE [LARGE SCALE GENOMIC DNA]</scope>
    <source>
        <strain evidence="3">type strain: HArc-</strain>
    </source>
</reference>
<keyword evidence="3" id="KW-1185">Reference proteome</keyword>
<organism evidence="2 3">
    <name type="scientific">Natronorubrum thiooxidans</name>
    <dbReference type="NCBI Taxonomy" id="308853"/>
    <lineage>
        <taxon>Archaea</taxon>
        <taxon>Methanobacteriati</taxon>
        <taxon>Methanobacteriota</taxon>
        <taxon>Stenosarchaea group</taxon>
        <taxon>Halobacteria</taxon>
        <taxon>Halobacteriales</taxon>
        <taxon>Natrialbaceae</taxon>
        <taxon>Natronorubrum</taxon>
    </lineage>
</organism>
<sequence length="232" mass="25970">MGRDKSIYVPEDKSVDEGTFALVIQRNGQYLFKFQKAVPWGKVEWVNMKKFDHEDVPNDLHLRSAKIKQKVNNDGLEAVVLYADMIHAGMDKNEMRANGAEHAESDGGVTDSKSISSSSGYRLSFSDGMEIPNDGVVHASQRENMGRAVDYLIEEYQITSQIDLPYSGGIGRATLNTEPKKSNGSEMAHPYELSDGNYLRTTMGRTEKKRFLKRLAEEVGLEVSVSGEWLED</sequence>
<name>A0A1N7H8W2_9EURY</name>
<accession>A0A1N7H8W2</accession>
<feature type="region of interest" description="Disordered" evidence="1">
    <location>
        <begin position="98"/>
        <end position="117"/>
    </location>
</feature>
<dbReference type="EMBL" id="FTNR01000034">
    <property type="protein sequence ID" value="SIS21252.1"/>
    <property type="molecule type" value="Genomic_DNA"/>
</dbReference>
<dbReference type="Proteomes" id="UP000185936">
    <property type="component" value="Unassembled WGS sequence"/>
</dbReference>
<evidence type="ECO:0000313" key="2">
    <source>
        <dbReference type="EMBL" id="SIS21252.1"/>
    </source>
</evidence>
<dbReference type="RefSeq" id="WP_159440202.1">
    <property type="nucleotide sequence ID" value="NZ_FTNR01000034.1"/>
</dbReference>